<dbReference type="FunFam" id="3.30.230.10:FF:000002">
    <property type="entry name" value="30S ribosomal protein S5"/>
    <property type="match status" value="1"/>
</dbReference>
<organism evidence="8 9">
    <name type="scientific">candidate division WOR-3 bacterium</name>
    <dbReference type="NCBI Taxonomy" id="2052148"/>
    <lineage>
        <taxon>Bacteria</taxon>
        <taxon>Bacteria division WOR-3</taxon>
    </lineage>
</organism>
<dbReference type="GO" id="GO:0005840">
    <property type="term" value="C:ribosome"/>
    <property type="evidence" value="ECO:0007669"/>
    <property type="project" value="UniProtKB-KW"/>
</dbReference>
<name>A0A660SNN2_UNCW3</name>
<gene>
    <name evidence="8" type="ORF">DRP53_00885</name>
</gene>
<evidence type="ECO:0000256" key="3">
    <source>
        <dbReference type="ARBA" id="ARBA00023274"/>
    </source>
</evidence>
<feature type="domain" description="Small ribosomal subunit protein uS5 C-terminal" evidence="7">
    <location>
        <begin position="1"/>
        <end position="44"/>
    </location>
</feature>
<dbReference type="Proteomes" id="UP000268469">
    <property type="component" value="Unassembled WGS sequence"/>
</dbReference>
<evidence type="ECO:0000256" key="4">
    <source>
        <dbReference type="ARBA" id="ARBA00035255"/>
    </source>
</evidence>
<dbReference type="Gene3D" id="3.30.230.10">
    <property type="match status" value="1"/>
</dbReference>
<keyword evidence="3" id="KW-0687">Ribonucleoprotein</keyword>
<dbReference type="InterPro" id="IPR014721">
    <property type="entry name" value="Ribsml_uS5_D2-typ_fold_subgr"/>
</dbReference>
<dbReference type="AlphaFoldDB" id="A0A660SNN2"/>
<dbReference type="GO" id="GO:0003735">
    <property type="term" value="F:structural constituent of ribosome"/>
    <property type="evidence" value="ECO:0007669"/>
    <property type="project" value="InterPro"/>
</dbReference>
<dbReference type="Pfam" id="PF03719">
    <property type="entry name" value="Ribosomal_S5_C"/>
    <property type="match status" value="1"/>
</dbReference>
<feature type="region of interest" description="Disordered" evidence="6">
    <location>
        <begin position="48"/>
        <end position="79"/>
    </location>
</feature>
<sequence>VCEAAGIRNILTKSFGSNNPTNLARAALAGLQSLLEPEAVARMRDKPVEIFLRRRRGEKDQDQTDKESDLGKEGPQEDA</sequence>
<feature type="non-terminal residue" evidence="8">
    <location>
        <position position="1"/>
    </location>
</feature>
<dbReference type="GO" id="GO:0006412">
    <property type="term" value="P:translation"/>
    <property type="evidence" value="ECO:0007669"/>
    <property type="project" value="InterPro"/>
</dbReference>
<evidence type="ECO:0000313" key="8">
    <source>
        <dbReference type="EMBL" id="RKX71590.1"/>
    </source>
</evidence>
<dbReference type="InterPro" id="IPR020568">
    <property type="entry name" value="Ribosomal_Su5_D2-typ_SF"/>
</dbReference>
<accession>A0A660SNN2</accession>
<keyword evidence="2" id="KW-0689">Ribosomal protein</keyword>
<evidence type="ECO:0000313" key="9">
    <source>
        <dbReference type="Proteomes" id="UP000268469"/>
    </source>
</evidence>
<proteinExistence type="inferred from homology"/>
<reference evidence="8 9" key="1">
    <citation type="submission" date="2018-06" db="EMBL/GenBank/DDBJ databases">
        <title>Extensive metabolic versatility and redundancy in microbially diverse, dynamic hydrothermal sediments.</title>
        <authorList>
            <person name="Dombrowski N."/>
            <person name="Teske A."/>
            <person name="Baker B.J."/>
        </authorList>
    </citation>
    <scope>NUCLEOTIDE SEQUENCE [LARGE SCALE GENOMIC DNA]</scope>
    <source>
        <strain evidence="8">B36_G15</strain>
    </source>
</reference>
<evidence type="ECO:0000256" key="1">
    <source>
        <dbReference type="ARBA" id="ARBA00008945"/>
    </source>
</evidence>
<dbReference type="InterPro" id="IPR005324">
    <property type="entry name" value="Ribosomal_uS5_C"/>
</dbReference>
<comment type="caution">
    <text evidence="8">The sequence shown here is derived from an EMBL/GenBank/DDBJ whole genome shotgun (WGS) entry which is preliminary data.</text>
</comment>
<protein>
    <recommendedName>
        <fullName evidence="4">Small ribosomal subunit protein uS5</fullName>
    </recommendedName>
    <alternativeName>
        <fullName evidence="5">30S ribosomal protein S5</fullName>
    </alternativeName>
</protein>
<dbReference type="SUPFAM" id="SSF54211">
    <property type="entry name" value="Ribosomal protein S5 domain 2-like"/>
    <property type="match status" value="1"/>
</dbReference>
<dbReference type="GO" id="GO:1990904">
    <property type="term" value="C:ribonucleoprotein complex"/>
    <property type="evidence" value="ECO:0007669"/>
    <property type="project" value="UniProtKB-KW"/>
</dbReference>
<dbReference type="GO" id="GO:0005737">
    <property type="term" value="C:cytoplasm"/>
    <property type="evidence" value="ECO:0007669"/>
    <property type="project" value="UniProtKB-ARBA"/>
</dbReference>
<evidence type="ECO:0000256" key="5">
    <source>
        <dbReference type="ARBA" id="ARBA00035519"/>
    </source>
</evidence>
<evidence type="ECO:0000259" key="7">
    <source>
        <dbReference type="Pfam" id="PF03719"/>
    </source>
</evidence>
<comment type="similarity">
    <text evidence="1">Belongs to the universal ribosomal protein uS5 family.</text>
</comment>
<evidence type="ECO:0000256" key="6">
    <source>
        <dbReference type="SAM" id="MobiDB-lite"/>
    </source>
</evidence>
<dbReference type="EMBL" id="QNBE01000005">
    <property type="protein sequence ID" value="RKX71590.1"/>
    <property type="molecule type" value="Genomic_DNA"/>
</dbReference>
<evidence type="ECO:0000256" key="2">
    <source>
        <dbReference type="ARBA" id="ARBA00022980"/>
    </source>
</evidence>